<dbReference type="Proteomes" id="UP000018468">
    <property type="component" value="Linkage group LG23"/>
</dbReference>
<dbReference type="InParanoid" id="W5MKY7"/>
<dbReference type="HOGENOM" id="CLU_045548_0_0_1"/>
<evidence type="ECO:0000313" key="2">
    <source>
        <dbReference type="Ensembl" id="ENSLOCP00000009046.1"/>
    </source>
</evidence>
<dbReference type="STRING" id="7918.ENSLOCP00000009046"/>
<dbReference type="Bgee" id="ENSLOCG00000007455">
    <property type="expression patterns" value="Expressed in larva and 13 other cell types or tissues"/>
</dbReference>
<dbReference type="InterPro" id="IPR052600">
    <property type="entry name" value="Nuc_rcpt_coact/corep"/>
</dbReference>
<dbReference type="Gene3D" id="3.40.50.800">
    <property type="entry name" value="Anticodon-binding domain"/>
    <property type="match status" value="1"/>
</dbReference>
<reference evidence="3" key="1">
    <citation type="submission" date="2011-12" db="EMBL/GenBank/DDBJ databases">
        <title>The Draft Genome of Lepisosteus oculatus.</title>
        <authorList>
            <consortium name="The Broad Institute Genome Assembly &amp; Analysis Group"/>
            <consortium name="Computational R&amp;D Group"/>
            <consortium name="and Sequencing Platform"/>
            <person name="Di Palma F."/>
            <person name="Alfoldi J."/>
            <person name="Johnson J."/>
            <person name="Berlin A."/>
            <person name="Gnerre S."/>
            <person name="Jaffe D."/>
            <person name="MacCallum I."/>
            <person name="Young S."/>
            <person name="Walker B.J."/>
            <person name="Lander E.S."/>
            <person name="Lindblad-Toh K."/>
        </authorList>
    </citation>
    <scope>NUCLEOTIDE SEQUENCE [LARGE SCALE GENOMIC DNA]</scope>
</reference>
<keyword evidence="3" id="KW-1185">Reference proteome</keyword>
<name>W5MKY7_LEPOC</name>
<sequence length="451" mass="50647">CFGELCGKRQLKLKAAAMSSWVKVTRGRMPKPVPNGGSRNGPGRIPFLLNIKPYRPFRQTPYPVRKERKEGYGEEYEDMQSFEELLEQQHDYSSATEDSYERYQYSQNASKNYTQADKRSSLYQQFYKQIQEEYDKQRPADCVVLSVTKQQTDYAKSIGHCLQDRGLVVEMIYLQSESGLTRALQDVRSDGSAFCILIEQTNVALSSCTVIIFYESLKIHRNMPSDRAMEFVTAEFGRVHAERQEKEREEIAVKAADLADDYLEREKCDKHAVPLSTRHLLFLLGEGKHLYGEELSTLAEYIRSRQEELQGRSPVRSGEEWAEISAQTQRRLSDCPSHASKGGCSRCRSAGPPPETDSSSYLGMRKLLPSGLSKPPPLLPTPGRPPLLEHPGHPQGKQAPLLPTPAGPYPKTKPPPLLSMQGRQGPPHGAPLPPQKRLLMGDKPGLLPIPG</sequence>
<reference evidence="2" key="3">
    <citation type="submission" date="2025-09" db="UniProtKB">
        <authorList>
            <consortium name="Ensembl"/>
        </authorList>
    </citation>
    <scope>IDENTIFICATION</scope>
</reference>
<dbReference type="Ensembl" id="ENSLOCT00000009057.1">
    <property type="protein sequence ID" value="ENSLOCP00000009046.1"/>
    <property type="gene ID" value="ENSLOCG00000007455.1"/>
</dbReference>
<evidence type="ECO:0000313" key="3">
    <source>
        <dbReference type="Proteomes" id="UP000018468"/>
    </source>
</evidence>
<feature type="compositionally biased region" description="Pro residues" evidence="1">
    <location>
        <begin position="402"/>
        <end position="417"/>
    </location>
</feature>
<organism evidence="2 3">
    <name type="scientific">Lepisosteus oculatus</name>
    <name type="common">Spotted gar</name>
    <dbReference type="NCBI Taxonomy" id="7918"/>
    <lineage>
        <taxon>Eukaryota</taxon>
        <taxon>Metazoa</taxon>
        <taxon>Chordata</taxon>
        <taxon>Craniata</taxon>
        <taxon>Vertebrata</taxon>
        <taxon>Euteleostomi</taxon>
        <taxon>Actinopterygii</taxon>
        <taxon>Neopterygii</taxon>
        <taxon>Holostei</taxon>
        <taxon>Semionotiformes</taxon>
        <taxon>Lepisosteidae</taxon>
        <taxon>Lepisosteus</taxon>
    </lineage>
</organism>
<dbReference type="PANTHER" id="PTHR23295">
    <property type="entry name" value="NUCLEAR RECEPTOR COACTIVATOR 5-RELATED"/>
    <property type="match status" value="1"/>
</dbReference>
<dbReference type="SUPFAM" id="SSF52954">
    <property type="entry name" value="Class II aaRS ABD-related"/>
    <property type="match status" value="1"/>
</dbReference>
<feature type="compositionally biased region" description="Pro residues" evidence="1">
    <location>
        <begin position="374"/>
        <end position="385"/>
    </location>
</feature>
<proteinExistence type="predicted"/>
<dbReference type="AlphaFoldDB" id="W5MKY7"/>
<accession>W5MKY7</accession>
<dbReference type="InterPro" id="IPR036621">
    <property type="entry name" value="Anticodon-bd_dom_sf"/>
</dbReference>
<feature type="region of interest" description="Disordered" evidence="1">
    <location>
        <begin position="329"/>
        <end position="451"/>
    </location>
</feature>
<protein>
    <submittedName>
        <fullName evidence="2">Si:ch211-216l23.2</fullName>
    </submittedName>
</protein>
<dbReference type="GeneTree" id="ENSGT00530000064134"/>
<evidence type="ECO:0000256" key="1">
    <source>
        <dbReference type="SAM" id="MobiDB-lite"/>
    </source>
</evidence>
<dbReference type="OMA" id="CILVEQK"/>
<dbReference type="EMBL" id="AHAT01020873">
    <property type="status" value="NOT_ANNOTATED_CDS"/>
    <property type="molecule type" value="Genomic_DNA"/>
</dbReference>
<dbReference type="eggNOG" id="KOG0845">
    <property type="taxonomic scope" value="Eukaryota"/>
</dbReference>
<dbReference type="PANTHER" id="PTHR23295:SF5">
    <property type="entry name" value="SI:CH211-216L23.2"/>
    <property type="match status" value="1"/>
</dbReference>
<reference evidence="2" key="2">
    <citation type="submission" date="2025-08" db="UniProtKB">
        <authorList>
            <consortium name="Ensembl"/>
        </authorList>
    </citation>
    <scope>IDENTIFICATION</scope>
</reference>